<comment type="catalytic activity">
    <reaction evidence="1">
        <text>ATP + protein L-histidine = ADP + protein N-phospho-L-histidine.</text>
        <dbReference type="EC" id="2.7.13.3"/>
    </reaction>
</comment>
<dbReference type="PROSITE" id="PS50109">
    <property type="entry name" value="HIS_KIN"/>
    <property type="match status" value="1"/>
</dbReference>
<keyword evidence="8 11" id="KW-1133">Transmembrane helix</keyword>
<feature type="domain" description="PAS" evidence="14">
    <location>
        <begin position="295"/>
        <end position="349"/>
    </location>
</feature>
<dbReference type="Pfam" id="PF02518">
    <property type="entry name" value="HATPase_c"/>
    <property type="match status" value="1"/>
</dbReference>
<keyword evidence="7" id="KW-0418">Kinase</keyword>
<dbReference type="Gene3D" id="1.10.287.130">
    <property type="match status" value="1"/>
</dbReference>
<gene>
    <name evidence="16" type="ORF">ACFOEE_19585</name>
</gene>
<protein>
    <recommendedName>
        <fullName evidence="3">histidine kinase</fullName>
        <ecNumber evidence="3">2.7.13.3</ecNumber>
    </recommendedName>
</protein>
<evidence type="ECO:0000256" key="7">
    <source>
        <dbReference type="ARBA" id="ARBA00022777"/>
    </source>
</evidence>
<dbReference type="SUPFAM" id="SSF52172">
    <property type="entry name" value="CheY-like"/>
    <property type="match status" value="1"/>
</dbReference>
<dbReference type="Pfam" id="PF03924">
    <property type="entry name" value="CHASE"/>
    <property type="match status" value="1"/>
</dbReference>
<dbReference type="PANTHER" id="PTHR43047">
    <property type="entry name" value="TWO-COMPONENT HISTIDINE PROTEIN KINASE"/>
    <property type="match status" value="1"/>
</dbReference>
<evidence type="ECO:0000259" key="12">
    <source>
        <dbReference type="PROSITE" id="PS50109"/>
    </source>
</evidence>
<feature type="transmembrane region" description="Helical" evidence="11">
    <location>
        <begin position="256"/>
        <end position="278"/>
    </location>
</feature>
<evidence type="ECO:0000313" key="16">
    <source>
        <dbReference type="EMBL" id="MFC3034711.1"/>
    </source>
</evidence>
<dbReference type="PROSITE" id="PS50110">
    <property type="entry name" value="RESPONSE_REGULATORY"/>
    <property type="match status" value="1"/>
</dbReference>
<dbReference type="Gene3D" id="3.30.565.10">
    <property type="entry name" value="Histidine kinase-like ATPase, C-terminal domain"/>
    <property type="match status" value="1"/>
</dbReference>
<evidence type="ECO:0000256" key="6">
    <source>
        <dbReference type="ARBA" id="ARBA00022692"/>
    </source>
</evidence>
<evidence type="ECO:0000313" key="17">
    <source>
        <dbReference type="Proteomes" id="UP001595453"/>
    </source>
</evidence>
<dbReference type="PROSITE" id="PS50839">
    <property type="entry name" value="CHASE"/>
    <property type="match status" value="1"/>
</dbReference>
<dbReference type="CDD" id="cd00082">
    <property type="entry name" value="HisKA"/>
    <property type="match status" value="1"/>
</dbReference>
<dbReference type="InterPro" id="IPR036097">
    <property type="entry name" value="HisK_dim/P_sf"/>
</dbReference>
<evidence type="ECO:0000256" key="8">
    <source>
        <dbReference type="ARBA" id="ARBA00022989"/>
    </source>
</evidence>
<sequence length="798" mass="89362">MKDYFTASLDVAKFALIAIGMIVCVLIWHSLRVNERESAISHMQDNANRANTAVMALYTGTKRALDRIADRWRQANGTSEQLWRIDATHYVVDQPWYQALEWVDADGVVRWVVPLFGNEKAVNFNLNSEPERQTLLTLAKNTKVSQLSKPIDLVQEVRGFLIATPLWLRNGQFDGYMLGVFNAQEFFNQVVKPFQDHFVVTIQFDDRLLYASEPFDPLDRSLNKATTTIFDDSGYTLTLIAKEQLFLDFETNLPDLVLLLGFVLFVLLDITLFFWSYATEKNNYLEEHKRELTDNLKIQEAFIENIGDAVVIIDKEGAIQRFNSAATTLFGYTEEEIKGQNVSVLMPKSIADEHAQFIAASSSSTHRVLGRTRPLMAQNRAGEVFPVDITVTRVALKNNVLFIGLIHDSRERHHTQAMLEQAKEQAETANTAKSEFLANMSHEIRTPMNGIYGTLQILEQEVLELGHKKLINKALYSAKALLTIINDILDFSKIEANMLELETTNCSILQIFESVISDLNPVAQSKGIGLVQQIEQNFPDGWQGDAVRIRQILLNLTSNAVKFTEQGLVTISVALAKTSDGKDQIKFVVEDTGIGMDEAAIQQLFTRFKQADSSTTRRFGGTGLGMAITKNLINMMHGDINVSSRKGVGTRFEVLLPLPRTDTVAPSKNHQHATAPKLTGKTILIAEDNKINQIVIQTMLKSTEATLHIVDDGEQAVAKAHELQPDLILMDIQMPVMAGTDACRIVKQQLPAIPIVALTANVMEQDKKAYLSCGFDAHLAKPIELYLLYGLLHQIFKP</sequence>
<evidence type="ECO:0000259" key="14">
    <source>
        <dbReference type="PROSITE" id="PS50112"/>
    </source>
</evidence>
<dbReference type="InterPro" id="IPR035965">
    <property type="entry name" value="PAS-like_dom_sf"/>
</dbReference>
<dbReference type="NCBIfam" id="TIGR00229">
    <property type="entry name" value="sensory_box"/>
    <property type="match status" value="1"/>
</dbReference>
<reference evidence="17" key="1">
    <citation type="journal article" date="2019" name="Int. J. Syst. Evol. Microbiol.">
        <title>The Global Catalogue of Microorganisms (GCM) 10K type strain sequencing project: providing services to taxonomists for standard genome sequencing and annotation.</title>
        <authorList>
            <consortium name="The Broad Institute Genomics Platform"/>
            <consortium name="The Broad Institute Genome Sequencing Center for Infectious Disease"/>
            <person name="Wu L."/>
            <person name="Ma J."/>
        </authorList>
    </citation>
    <scope>NUCLEOTIDE SEQUENCE [LARGE SCALE GENOMIC DNA]</scope>
    <source>
        <strain evidence="17">KCTC 42730</strain>
    </source>
</reference>
<dbReference type="SMART" id="SM01079">
    <property type="entry name" value="CHASE"/>
    <property type="match status" value="1"/>
</dbReference>
<dbReference type="Pfam" id="PF13426">
    <property type="entry name" value="PAS_9"/>
    <property type="match status" value="1"/>
</dbReference>
<keyword evidence="16" id="KW-0067">ATP-binding</keyword>
<dbReference type="SUPFAM" id="SSF55874">
    <property type="entry name" value="ATPase domain of HSP90 chaperone/DNA topoisomerase II/histidine kinase"/>
    <property type="match status" value="1"/>
</dbReference>
<keyword evidence="16" id="KW-0547">Nucleotide-binding</keyword>
<keyword evidence="5" id="KW-0808">Transferase</keyword>
<evidence type="ECO:0000256" key="10">
    <source>
        <dbReference type="PROSITE-ProRule" id="PRU00169"/>
    </source>
</evidence>
<dbReference type="InterPro" id="IPR003594">
    <property type="entry name" value="HATPase_dom"/>
</dbReference>
<dbReference type="CDD" id="cd17546">
    <property type="entry name" value="REC_hyHK_CKI1_RcsC-like"/>
    <property type="match status" value="1"/>
</dbReference>
<dbReference type="InterPro" id="IPR005467">
    <property type="entry name" value="His_kinase_dom"/>
</dbReference>
<dbReference type="Pfam" id="PF00072">
    <property type="entry name" value="Response_reg"/>
    <property type="match status" value="1"/>
</dbReference>
<comment type="caution">
    <text evidence="16">The sequence shown here is derived from an EMBL/GenBank/DDBJ whole genome shotgun (WGS) entry which is preliminary data.</text>
</comment>
<dbReference type="InterPro" id="IPR000014">
    <property type="entry name" value="PAS"/>
</dbReference>
<dbReference type="PROSITE" id="PS50112">
    <property type="entry name" value="PAS"/>
    <property type="match status" value="1"/>
</dbReference>
<evidence type="ECO:0000256" key="3">
    <source>
        <dbReference type="ARBA" id="ARBA00012438"/>
    </source>
</evidence>
<feature type="domain" description="Histidine kinase" evidence="12">
    <location>
        <begin position="439"/>
        <end position="660"/>
    </location>
</feature>
<dbReference type="InterPro" id="IPR011006">
    <property type="entry name" value="CheY-like_superfamily"/>
</dbReference>
<dbReference type="Proteomes" id="UP001595453">
    <property type="component" value="Unassembled WGS sequence"/>
</dbReference>
<evidence type="ECO:0000256" key="4">
    <source>
        <dbReference type="ARBA" id="ARBA00022553"/>
    </source>
</evidence>
<feature type="transmembrane region" description="Helical" evidence="11">
    <location>
        <begin position="12"/>
        <end position="31"/>
    </location>
</feature>
<dbReference type="InterPro" id="IPR004358">
    <property type="entry name" value="Sig_transdc_His_kin-like_C"/>
</dbReference>
<dbReference type="Gene3D" id="3.40.50.2300">
    <property type="match status" value="1"/>
</dbReference>
<dbReference type="InterPro" id="IPR001789">
    <property type="entry name" value="Sig_transdc_resp-reg_receiver"/>
</dbReference>
<dbReference type="GO" id="GO:0005524">
    <property type="term" value="F:ATP binding"/>
    <property type="evidence" value="ECO:0007669"/>
    <property type="project" value="UniProtKB-KW"/>
</dbReference>
<evidence type="ECO:0000256" key="5">
    <source>
        <dbReference type="ARBA" id="ARBA00022679"/>
    </source>
</evidence>
<keyword evidence="6 11" id="KW-0812">Transmembrane</keyword>
<dbReference type="SMART" id="SM00388">
    <property type="entry name" value="HisKA"/>
    <property type="match status" value="1"/>
</dbReference>
<proteinExistence type="predicted"/>
<evidence type="ECO:0000256" key="9">
    <source>
        <dbReference type="ARBA" id="ARBA00023136"/>
    </source>
</evidence>
<dbReference type="RefSeq" id="WP_377128523.1">
    <property type="nucleotide sequence ID" value="NZ_JBHRSD010000047.1"/>
</dbReference>
<dbReference type="Gene3D" id="3.30.450.350">
    <property type="entry name" value="CHASE domain"/>
    <property type="match status" value="1"/>
</dbReference>
<keyword evidence="4 10" id="KW-0597">Phosphoprotein</keyword>
<dbReference type="PANTHER" id="PTHR43047:SF64">
    <property type="entry name" value="HISTIDINE KINASE CONTAINING CHEY-HOMOLOGOUS RECEIVER DOMAIN AND PAS DOMAIN-RELATED"/>
    <property type="match status" value="1"/>
</dbReference>
<dbReference type="Gene3D" id="3.30.450.20">
    <property type="entry name" value="PAS domain"/>
    <property type="match status" value="1"/>
</dbReference>
<evidence type="ECO:0000259" key="15">
    <source>
        <dbReference type="PROSITE" id="PS50839"/>
    </source>
</evidence>
<organism evidence="16 17">
    <name type="scientific">Pseudoalteromonas fenneropenaei</name>
    <dbReference type="NCBI Taxonomy" id="1737459"/>
    <lineage>
        <taxon>Bacteria</taxon>
        <taxon>Pseudomonadati</taxon>
        <taxon>Pseudomonadota</taxon>
        <taxon>Gammaproteobacteria</taxon>
        <taxon>Alteromonadales</taxon>
        <taxon>Pseudoalteromonadaceae</taxon>
        <taxon>Pseudoalteromonas</taxon>
    </lineage>
</organism>
<dbReference type="InterPro" id="IPR006189">
    <property type="entry name" value="CHASE_dom"/>
</dbReference>
<comment type="subcellular location">
    <subcellularLocation>
        <location evidence="2">Membrane</location>
    </subcellularLocation>
</comment>
<evidence type="ECO:0000256" key="1">
    <source>
        <dbReference type="ARBA" id="ARBA00000085"/>
    </source>
</evidence>
<dbReference type="PRINTS" id="PR00344">
    <property type="entry name" value="BCTRLSENSOR"/>
</dbReference>
<dbReference type="InterPro" id="IPR003661">
    <property type="entry name" value="HisK_dim/P_dom"/>
</dbReference>
<keyword evidence="17" id="KW-1185">Reference proteome</keyword>
<accession>A0ABV7CQ87</accession>
<evidence type="ECO:0000256" key="2">
    <source>
        <dbReference type="ARBA" id="ARBA00004370"/>
    </source>
</evidence>
<keyword evidence="9 11" id="KW-0472">Membrane</keyword>
<feature type="domain" description="Response regulatory" evidence="13">
    <location>
        <begin position="682"/>
        <end position="796"/>
    </location>
</feature>
<dbReference type="SMART" id="SM00448">
    <property type="entry name" value="REC"/>
    <property type="match status" value="1"/>
</dbReference>
<name>A0ABV7CQ87_9GAMM</name>
<dbReference type="CDD" id="cd00130">
    <property type="entry name" value="PAS"/>
    <property type="match status" value="1"/>
</dbReference>
<dbReference type="EC" id="2.7.13.3" evidence="3"/>
<dbReference type="InterPro" id="IPR042240">
    <property type="entry name" value="CHASE_sf"/>
</dbReference>
<feature type="modified residue" description="4-aspartylphosphate" evidence="10">
    <location>
        <position position="731"/>
    </location>
</feature>
<evidence type="ECO:0000256" key="11">
    <source>
        <dbReference type="SAM" id="Phobius"/>
    </source>
</evidence>
<dbReference type="SUPFAM" id="SSF55785">
    <property type="entry name" value="PYP-like sensor domain (PAS domain)"/>
    <property type="match status" value="1"/>
</dbReference>
<dbReference type="EMBL" id="JBHRSD010000047">
    <property type="protein sequence ID" value="MFC3034711.1"/>
    <property type="molecule type" value="Genomic_DNA"/>
</dbReference>
<dbReference type="SMART" id="SM00091">
    <property type="entry name" value="PAS"/>
    <property type="match status" value="1"/>
</dbReference>
<feature type="domain" description="CHASE" evidence="15">
    <location>
        <begin position="108"/>
        <end position="190"/>
    </location>
</feature>
<dbReference type="Pfam" id="PF00512">
    <property type="entry name" value="HisKA"/>
    <property type="match status" value="1"/>
</dbReference>
<dbReference type="SUPFAM" id="SSF47384">
    <property type="entry name" value="Homodimeric domain of signal transducing histidine kinase"/>
    <property type="match status" value="1"/>
</dbReference>
<evidence type="ECO:0000259" key="13">
    <source>
        <dbReference type="PROSITE" id="PS50110"/>
    </source>
</evidence>
<dbReference type="SMART" id="SM00387">
    <property type="entry name" value="HATPase_c"/>
    <property type="match status" value="1"/>
</dbReference>
<dbReference type="InterPro" id="IPR036890">
    <property type="entry name" value="HATPase_C_sf"/>
</dbReference>
<dbReference type="CDD" id="cd16922">
    <property type="entry name" value="HATPase_EvgS-ArcB-TorS-like"/>
    <property type="match status" value="1"/>
</dbReference>